<sequence length="241" mass="29133">MKHFSYLSEDIYTYENLVELKRILEFDGFGVSKIIEEDQCIQYSINREKCIRLSDLVYFISFKLVRIHLGQLLVLLKSLAEKVKQLQQANIEHHYLDCNRIWLKFNDQEQVFKIYYETQNYTIHFTGYQCPNYEDFDEQNLSMKSSQKILIIIKYIIDNYFDKVILQENKNVVKKNIIDQLYYGIHNKDLDKLINEIDKIYQRIINLIKIDKSYLLMNMLNLQNTKDMKGKYTMRMTQKKL</sequence>
<name>A0A8S1RAT8_9CILI</name>
<evidence type="ECO:0000313" key="1">
    <source>
        <dbReference type="EMBL" id="CAD8124050.1"/>
    </source>
</evidence>
<proteinExistence type="predicted"/>
<accession>A0A8S1RAT8</accession>
<dbReference type="EMBL" id="CAJJDN010000148">
    <property type="protein sequence ID" value="CAD8124050.1"/>
    <property type="molecule type" value="Genomic_DNA"/>
</dbReference>
<organism evidence="1 2">
    <name type="scientific">Paramecium sonneborni</name>
    <dbReference type="NCBI Taxonomy" id="65129"/>
    <lineage>
        <taxon>Eukaryota</taxon>
        <taxon>Sar</taxon>
        <taxon>Alveolata</taxon>
        <taxon>Ciliophora</taxon>
        <taxon>Intramacronucleata</taxon>
        <taxon>Oligohymenophorea</taxon>
        <taxon>Peniculida</taxon>
        <taxon>Parameciidae</taxon>
        <taxon>Paramecium</taxon>
    </lineage>
</organism>
<protein>
    <submittedName>
        <fullName evidence="1">Uncharacterized protein</fullName>
    </submittedName>
</protein>
<keyword evidence="2" id="KW-1185">Reference proteome</keyword>
<dbReference type="Proteomes" id="UP000692954">
    <property type="component" value="Unassembled WGS sequence"/>
</dbReference>
<gene>
    <name evidence="1" type="ORF">PSON_ATCC_30995.1.T1480149</name>
</gene>
<comment type="caution">
    <text evidence="1">The sequence shown here is derived from an EMBL/GenBank/DDBJ whole genome shotgun (WGS) entry which is preliminary data.</text>
</comment>
<evidence type="ECO:0000313" key="2">
    <source>
        <dbReference type="Proteomes" id="UP000692954"/>
    </source>
</evidence>
<reference evidence="1" key="1">
    <citation type="submission" date="2021-01" db="EMBL/GenBank/DDBJ databases">
        <authorList>
            <consortium name="Genoscope - CEA"/>
            <person name="William W."/>
        </authorList>
    </citation>
    <scope>NUCLEOTIDE SEQUENCE</scope>
</reference>
<dbReference type="AlphaFoldDB" id="A0A8S1RAT8"/>